<dbReference type="HOGENOM" id="CLU_024773_0_0_12"/>
<comment type="catalytic activity">
    <reaction evidence="6">
        <text>L-glutamate + acetyl-CoA = N-acetyl-L-glutamate + CoA + H(+)</text>
        <dbReference type="Rhea" id="RHEA:24292"/>
        <dbReference type="ChEBI" id="CHEBI:15378"/>
        <dbReference type="ChEBI" id="CHEBI:29985"/>
        <dbReference type="ChEBI" id="CHEBI:44337"/>
        <dbReference type="ChEBI" id="CHEBI:57287"/>
        <dbReference type="ChEBI" id="CHEBI:57288"/>
        <dbReference type="EC" id="2.3.1.1"/>
    </reaction>
</comment>
<reference evidence="8 9" key="1">
    <citation type="journal article" date="2015" name="Stand. Genomic Sci.">
        <title>Complete genome sequence and description of Salinispira pacifica gen. nov., sp. nov., a novel spirochaete isolated form a hypersaline microbial mat.</title>
        <authorList>
            <person name="Ben Hania W."/>
            <person name="Joseph M."/>
            <person name="Schumann P."/>
            <person name="Bunk B."/>
            <person name="Fiebig A."/>
            <person name="Sproer C."/>
            <person name="Klenk H.P."/>
            <person name="Fardeau M.L."/>
            <person name="Spring S."/>
        </authorList>
    </citation>
    <scope>NUCLEOTIDE SEQUENCE [LARGE SCALE GENOMIC DNA]</scope>
    <source>
        <strain evidence="8 9">L21-RPul-D2</strain>
    </source>
</reference>
<dbReference type="RefSeq" id="WP_024269481.1">
    <property type="nucleotide sequence ID" value="NC_023035.1"/>
</dbReference>
<protein>
    <recommendedName>
        <fullName evidence="3">amino-acid N-acetyltransferase</fullName>
        <ecNumber evidence="3">2.3.1.1</ecNumber>
    </recommendedName>
</protein>
<dbReference type="EMBL" id="CP006939">
    <property type="protein sequence ID" value="AHC16588.1"/>
    <property type="molecule type" value="Genomic_DNA"/>
</dbReference>
<dbReference type="STRING" id="1307761.L21SP2_3248"/>
<sequence>MEQNSHDSFMNGVMNGVIDEGEENPDLVSGQVELIREVFKYAKRFSSKRFVIQITSALIEHPLFPSLIQDIATLHQGGIRIILVAGAGRRIDAVLRQFNMEPEFAGGLRISREPMLPLIKMAAFDTANRMMSELSSHQVSSVIGNWVRARALGVVNGTDFHMTGTVERISAAQIERVLNDDIIPILPCIGWNNLGQAYNISSLELARHLASNLRAEKLFYITSAFRLSERDFRFREEGVVVNNGALTRMTAAGARNFLEDNTGRLDAVAGEIIVHATEAVSSGVERVHILNGSSDGVLLKETFSTKGSGVMIHADPFDAIRPMEEADVSQVLRLMTPGIEEGQLLPRGRQQLLEQRGDFVVYVTDGSVRGCGALHEYPGKLGEIAAMAVDPGYNHLGIGQKILRYLIQRSREQSLKQIFALTTRASDWFMSLGFRKGDLSHLPEEKRLSYNKGRNSRIFYLPVE</sequence>
<accession>V5WLT7</accession>
<dbReference type="Pfam" id="PF00583">
    <property type="entry name" value="Acetyltransf_1"/>
    <property type="match status" value="1"/>
</dbReference>
<gene>
    <name evidence="8" type="ORF">L21SP2_3248</name>
</gene>
<comment type="pathway">
    <text evidence="1">Amino-acid biosynthesis; L-arginine biosynthesis; N(2)-acetyl-L-ornithine from L-glutamate: step 1/4.</text>
</comment>
<proteinExistence type="inferred from homology"/>
<dbReference type="Gene3D" id="3.40.630.30">
    <property type="match status" value="1"/>
</dbReference>
<dbReference type="KEGG" id="slr:L21SP2_3248"/>
<keyword evidence="4 8" id="KW-0808">Transferase</keyword>
<evidence type="ECO:0000313" key="9">
    <source>
        <dbReference type="Proteomes" id="UP000018680"/>
    </source>
</evidence>
<dbReference type="OrthoDB" id="9802238at2"/>
<dbReference type="SUPFAM" id="SSF53633">
    <property type="entry name" value="Carbamate kinase-like"/>
    <property type="match status" value="1"/>
</dbReference>
<dbReference type="eggNOG" id="COG1246">
    <property type="taxonomic scope" value="Bacteria"/>
</dbReference>
<dbReference type="EC" id="2.3.1.1" evidence="3"/>
<evidence type="ECO:0000256" key="3">
    <source>
        <dbReference type="ARBA" id="ARBA00012697"/>
    </source>
</evidence>
<dbReference type="PIRSF" id="PIRSF000423">
    <property type="entry name" value="ArgA"/>
    <property type="match status" value="1"/>
</dbReference>
<dbReference type="AlphaFoldDB" id="V5WLT7"/>
<dbReference type="SUPFAM" id="SSF55729">
    <property type="entry name" value="Acyl-CoA N-acyltransferases (Nat)"/>
    <property type="match status" value="1"/>
</dbReference>
<evidence type="ECO:0000256" key="6">
    <source>
        <dbReference type="ARBA" id="ARBA00048372"/>
    </source>
</evidence>
<dbReference type="InterPro" id="IPR000182">
    <property type="entry name" value="GNAT_dom"/>
</dbReference>
<feature type="domain" description="N-acetyltransferase" evidence="7">
    <location>
        <begin position="318"/>
        <end position="455"/>
    </location>
</feature>
<dbReference type="GO" id="GO:0006526">
    <property type="term" value="P:L-arginine biosynthetic process"/>
    <property type="evidence" value="ECO:0007669"/>
    <property type="project" value="UniProtKB-UniPathway"/>
</dbReference>
<dbReference type="InterPro" id="IPR036393">
    <property type="entry name" value="AceGlu_kinase-like_sf"/>
</dbReference>
<dbReference type="eggNOG" id="COG0548">
    <property type="taxonomic scope" value="Bacteria"/>
</dbReference>
<dbReference type="InterPro" id="IPR016181">
    <property type="entry name" value="Acyl_CoA_acyltransferase"/>
</dbReference>
<dbReference type="PANTHER" id="PTHR30602">
    <property type="entry name" value="AMINO-ACID ACETYLTRANSFERASE"/>
    <property type="match status" value="1"/>
</dbReference>
<dbReference type="Gene3D" id="3.40.1160.10">
    <property type="entry name" value="Acetylglutamate kinase-like"/>
    <property type="match status" value="1"/>
</dbReference>
<keyword evidence="5 8" id="KW-0012">Acyltransferase</keyword>
<keyword evidence="9" id="KW-1185">Reference proteome</keyword>
<evidence type="ECO:0000313" key="8">
    <source>
        <dbReference type="EMBL" id="AHC16588.1"/>
    </source>
</evidence>
<dbReference type="InterPro" id="IPR001048">
    <property type="entry name" value="Asp/Glu/Uridylate_kinase"/>
</dbReference>
<dbReference type="Pfam" id="PF00696">
    <property type="entry name" value="AA_kinase"/>
    <property type="match status" value="1"/>
</dbReference>
<evidence type="ECO:0000256" key="4">
    <source>
        <dbReference type="ARBA" id="ARBA00022679"/>
    </source>
</evidence>
<name>V5WLT7_9SPIO</name>
<dbReference type="InterPro" id="IPR010167">
    <property type="entry name" value="NH2A_AcTrfase"/>
</dbReference>
<dbReference type="NCBIfam" id="TIGR01890">
    <property type="entry name" value="N-Ac-Glu-synth"/>
    <property type="match status" value="1"/>
</dbReference>
<comment type="similarity">
    <text evidence="2">Belongs to the acetyltransferase family. ArgA subfamily.</text>
</comment>
<evidence type="ECO:0000256" key="1">
    <source>
        <dbReference type="ARBA" id="ARBA00004925"/>
    </source>
</evidence>
<dbReference type="CDD" id="cd04301">
    <property type="entry name" value="NAT_SF"/>
    <property type="match status" value="1"/>
</dbReference>
<evidence type="ECO:0000259" key="7">
    <source>
        <dbReference type="PROSITE" id="PS51186"/>
    </source>
</evidence>
<dbReference type="Proteomes" id="UP000018680">
    <property type="component" value="Chromosome"/>
</dbReference>
<dbReference type="UniPathway" id="UPA00068">
    <property type="reaction ID" value="UER00106"/>
</dbReference>
<dbReference type="GO" id="GO:0004042">
    <property type="term" value="F:L-glutamate N-acetyltransferase activity"/>
    <property type="evidence" value="ECO:0007669"/>
    <property type="project" value="InterPro"/>
</dbReference>
<dbReference type="HAMAP" id="MF_01105">
    <property type="entry name" value="N_acetyl_glu_synth"/>
    <property type="match status" value="1"/>
</dbReference>
<dbReference type="PROSITE" id="PS51186">
    <property type="entry name" value="GNAT"/>
    <property type="match status" value="1"/>
</dbReference>
<dbReference type="PANTHER" id="PTHR30602:SF12">
    <property type="entry name" value="AMINO-ACID ACETYLTRANSFERASE NAGS1, CHLOROPLASTIC-RELATED"/>
    <property type="match status" value="1"/>
</dbReference>
<organism evidence="8 9">
    <name type="scientific">Salinispira pacifica</name>
    <dbReference type="NCBI Taxonomy" id="1307761"/>
    <lineage>
        <taxon>Bacteria</taxon>
        <taxon>Pseudomonadati</taxon>
        <taxon>Spirochaetota</taxon>
        <taxon>Spirochaetia</taxon>
        <taxon>Spirochaetales</taxon>
        <taxon>Spirochaetaceae</taxon>
        <taxon>Salinispira</taxon>
    </lineage>
</organism>
<dbReference type="GO" id="GO:0005737">
    <property type="term" value="C:cytoplasm"/>
    <property type="evidence" value="ECO:0007669"/>
    <property type="project" value="InterPro"/>
</dbReference>
<evidence type="ECO:0000256" key="5">
    <source>
        <dbReference type="ARBA" id="ARBA00023315"/>
    </source>
</evidence>
<evidence type="ECO:0000256" key="2">
    <source>
        <dbReference type="ARBA" id="ARBA00009145"/>
    </source>
</evidence>